<dbReference type="OrthoDB" id="6513151at2759"/>
<dbReference type="GO" id="GO:0005524">
    <property type="term" value="F:ATP binding"/>
    <property type="evidence" value="ECO:0007669"/>
    <property type="project" value="UniProtKB-UniRule"/>
</dbReference>
<feature type="domain" description="Protein kinase" evidence="12">
    <location>
        <begin position="169"/>
        <end position="436"/>
    </location>
</feature>
<evidence type="ECO:0000313" key="14">
    <source>
        <dbReference type="Proteomes" id="UP000054350"/>
    </source>
</evidence>
<dbReference type="EC" id="2.7.11.1" evidence="1"/>
<reference evidence="14" key="2">
    <citation type="submission" date="2009-11" db="EMBL/GenBank/DDBJ databases">
        <title>The Genome Sequence of Allomyces macrogynus strain ATCC 38327.</title>
        <authorList>
            <consortium name="The Broad Institute Genome Sequencing Platform"/>
            <person name="Russ C."/>
            <person name="Cuomo C."/>
            <person name="Shea T."/>
            <person name="Young S.K."/>
            <person name="Zeng Q."/>
            <person name="Koehrsen M."/>
            <person name="Haas B."/>
            <person name="Borodovsky M."/>
            <person name="Guigo R."/>
            <person name="Alvarado L."/>
            <person name="Berlin A."/>
            <person name="Borenstein D."/>
            <person name="Chen Z."/>
            <person name="Engels R."/>
            <person name="Freedman E."/>
            <person name="Gellesch M."/>
            <person name="Goldberg J."/>
            <person name="Griggs A."/>
            <person name="Gujja S."/>
            <person name="Heiman D."/>
            <person name="Hepburn T."/>
            <person name="Howarth C."/>
            <person name="Jen D."/>
            <person name="Larson L."/>
            <person name="Lewis B."/>
            <person name="Mehta T."/>
            <person name="Park D."/>
            <person name="Pearson M."/>
            <person name="Roberts A."/>
            <person name="Saif S."/>
            <person name="Shenoy N."/>
            <person name="Sisk P."/>
            <person name="Stolte C."/>
            <person name="Sykes S."/>
            <person name="Walk T."/>
            <person name="White J."/>
            <person name="Yandava C."/>
            <person name="Burger G."/>
            <person name="Gray M.W."/>
            <person name="Holland P.W.H."/>
            <person name="King N."/>
            <person name="Lang F.B.F."/>
            <person name="Roger A.J."/>
            <person name="Ruiz-Trillo I."/>
            <person name="Lander E."/>
            <person name="Nusbaum C."/>
        </authorList>
    </citation>
    <scope>NUCLEOTIDE SEQUENCE [LARGE SCALE GENOMIC DNA]</scope>
    <source>
        <strain evidence="14">ATCC 38327</strain>
    </source>
</reference>
<dbReference type="PANTHER" id="PTHR24343:SF558">
    <property type="entry name" value="PROTEIN KINASE DOMAIN-CONTAINING PROTEIN"/>
    <property type="match status" value="1"/>
</dbReference>
<evidence type="ECO:0000256" key="3">
    <source>
        <dbReference type="ARBA" id="ARBA00022679"/>
    </source>
</evidence>
<dbReference type="Pfam" id="PF00069">
    <property type="entry name" value="Pkinase"/>
    <property type="match status" value="1"/>
</dbReference>
<evidence type="ECO:0000256" key="7">
    <source>
        <dbReference type="ARBA" id="ARBA00047899"/>
    </source>
</evidence>
<keyword evidence="4 10" id="KW-0547">Nucleotide-binding</keyword>
<sequence>MTNTPATAHAGTTAAPAPSSSSSAPSSRSSSTGATTPPRTPPPTSAADMHPPAPPTRKPSFMAKLRDSASAVVSRSHHHHHGSSRSGSTTPSTTPPHSPKLAHAPPSPTPAISPSHGEVPPPVMERKPSFKDLLKSRTLSLGRSKSAGEAAATAGHGSSTSTLVEKYGVCEKGCIGKGATAVVKLVHKLHAESQQERVYAVKEFRKRRKNESERIWAKKVMGEFCISSSLHHINVVETIDLIQDENEHWCEVMEFCAGGDLYSVIKTGKMTMEEINCCFKQLIYGLNYLHVNGVCHKDLKPENLLLSADGHLKITDFGVSEVFKMCWEAEPHLSKGVCGSEPYIAPEEYLGAEYDGRLVDVWACGIIYYAMLYQGIPWRHATKDDPNFSYYVANRLTNFEALDRLTLGCRDLMYKILDPNPATRATVSDILADLWFQQIQLCFDCDEYDAPATSPLAPGRHLGPTTARAPEPRAPYYPDHAATVEVQTRMRPRTPCRRRLRRLQLRVRRILHPTRAPPPRPRRTCTTMPIRTRTTTPRRGRRPATRPRPAPRLHRLRNRRRRRGRRRARDRRPRRAAHRRRSNRPWGRRRSGRRRRRRSRR</sequence>
<dbReference type="InterPro" id="IPR000719">
    <property type="entry name" value="Prot_kinase_dom"/>
</dbReference>
<accession>A0A0L0RVR9</accession>
<dbReference type="GO" id="GO:0004674">
    <property type="term" value="F:protein serine/threonine kinase activity"/>
    <property type="evidence" value="ECO:0007669"/>
    <property type="project" value="UniProtKB-KW"/>
</dbReference>
<dbReference type="AlphaFoldDB" id="A0A0L0RVR9"/>
<keyword evidence="6 10" id="KW-0067">ATP-binding</keyword>
<dbReference type="PROSITE" id="PS50011">
    <property type="entry name" value="PROTEIN_KINASE_DOM"/>
    <property type="match status" value="1"/>
</dbReference>
<evidence type="ECO:0000313" key="13">
    <source>
        <dbReference type="EMBL" id="KNE54181.1"/>
    </source>
</evidence>
<evidence type="ECO:0000256" key="6">
    <source>
        <dbReference type="ARBA" id="ARBA00022840"/>
    </source>
</evidence>
<comment type="catalytic activity">
    <reaction evidence="8">
        <text>L-seryl-[protein] + ATP = O-phospho-L-seryl-[protein] + ADP + H(+)</text>
        <dbReference type="Rhea" id="RHEA:17989"/>
        <dbReference type="Rhea" id="RHEA-COMP:9863"/>
        <dbReference type="Rhea" id="RHEA-COMP:11604"/>
        <dbReference type="ChEBI" id="CHEBI:15378"/>
        <dbReference type="ChEBI" id="CHEBI:29999"/>
        <dbReference type="ChEBI" id="CHEBI:30616"/>
        <dbReference type="ChEBI" id="CHEBI:83421"/>
        <dbReference type="ChEBI" id="CHEBI:456216"/>
        <dbReference type="EC" id="2.7.11.1"/>
    </reaction>
</comment>
<dbReference type="PROSITE" id="PS00107">
    <property type="entry name" value="PROTEIN_KINASE_ATP"/>
    <property type="match status" value="1"/>
</dbReference>
<name>A0A0L0RVR9_ALLM3</name>
<dbReference type="PROSITE" id="PS00108">
    <property type="entry name" value="PROTEIN_KINASE_ST"/>
    <property type="match status" value="1"/>
</dbReference>
<protein>
    <recommendedName>
        <fullName evidence="1">non-specific serine/threonine protein kinase</fullName>
        <ecNumber evidence="1">2.7.11.1</ecNumber>
    </recommendedName>
    <alternativeName>
        <fullName evidence="9">Halotolerance protein 4</fullName>
    </alternativeName>
</protein>
<evidence type="ECO:0000256" key="4">
    <source>
        <dbReference type="ARBA" id="ARBA00022741"/>
    </source>
</evidence>
<gene>
    <name evidence="13" type="ORF">AMAG_00176</name>
</gene>
<feature type="binding site" evidence="10">
    <location>
        <position position="202"/>
    </location>
    <ligand>
        <name>ATP</name>
        <dbReference type="ChEBI" id="CHEBI:30616"/>
    </ligand>
</feature>
<feature type="compositionally biased region" description="Low complexity" evidence="11">
    <location>
        <begin position="524"/>
        <end position="535"/>
    </location>
</feature>
<dbReference type="EMBL" id="GG745328">
    <property type="protein sequence ID" value="KNE54181.1"/>
    <property type="molecule type" value="Genomic_DNA"/>
</dbReference>
<dbReference type="VEuPathDB" id="FungiDB:AMAG_00176"/>
<evidence type="ECO:0000259" key="12">
    <source>
        <dbReference type="PROSITE" id="PS50011"/>
    </source>
</evidence>
<evidence type="ECO:0000256" key="8">
    <source>
        <dbReference type="ARBA" id="ARBA00048679"/>
    </source>
</evidence>
<dbReference type="Proteomes" id="UP000054350">
    <property type="component" value="Unassembled WGS sequence"/>
</dbReference>
<comment type="catalytic activity">
    <reaction evidence="7">
        <text>L-threonyl-[protein] + ATP = O-phospho-L-threonyl-[protein] + ADP + H(+)</text>
        <dbReference type="Rhea" id="RHEA:46608"/>
        <dbReference type="Rhea" id="RHEA-COMP:11060"/>
        <dbReference type="Rhea" id="RHEA-COMP:11605"/>
        <dbReference type="ChEBI" id="CHEBI:15378"/>
        <dbReference type="ChEBI" id="CHEBI:30013"/>
        <dbReference type="ChEBI" id="CHEBI:30616"/>
        <dbReference type="ChEBI" id="CHEBI:61977"/>
        <dbReference type="ChEBI" id="CHEBI:456216"/>
        <dbReference type="EC" id="2.7.11.1"/>
    </reaction>
</comment>
<organism evidence="13 14">
    <name type="scientific">Allomyces macrogynus (strain ATCC 38327)</name>
    <name type="common">Allomyces javanicus var. macrogynus</name>
    <dbReference type="NCBI Taxonomy" id="578462"/>
    <lineage>
        <taxon>Eukaryota</taxon>
        <taxon>Fungi</taxon>
        <taxon>Fungi incertae sedis</taxon>
        <taxon>Blastocladiomycota</taxon>
        <taxon>Blastocladiomycetes</taxon>
        <taxon>Blastocladiales</taxon>
        <taxon>Blastocladiaceae</taxon>
        <taxon>Allomyces</taxon>
    </lineage>
</organism>
<feature type="region of interest" description="Disordered" evidence="11">
    <location>
        <begin position="1"/>
        <end position="126"/>
    </location>
</feature>
<keyword evidence="3" id="KW-0808">Transferase</keyword>
<dbReference type="Gene3D" id="1.10.510.10">
    <property type="entry name" value="Transferase(Phosphotransferase) domain 1"/>
    <property type="match status" value="1"/>
</dbReference>
<keyword evidence="14" id="KW-1185">Reference proteome</keyword>
<evidence type="ECO:0000256" key="10">
    <source>
        <dbReference type="PROSITE-ProRule" id="PRU10141"/>
    </source>
</evidence>
<keyword evidence="5 13" id="KW-0418">Kinase</keyword>
<feature type="compositionally biased region" description="Basic residues" evidence="11">
    <location>
        <begin position="536"/>
        <end position="601"/>
    </location>
</feature>
<feature type="region of interest" description="Disordered" evidence="11">
    <location>
        <begin position="509"/>
        <end position="601"/>
    </location>
</feature>
<proteinExistence type="predicted"/>
<dbReference type="PANTHER" id="PTHR24343">
    <property type="entry name" value="SERINE/THREONINE KINASE"/>
    <property type="match status" value="1"/>
</dbReference>
<feature type="compositionally biased region" description="Low complexity" evidence="11">
    <location>
        <begin position="1"/>
        <end position="37"/>
    </location>
</feature>
<dbReference type="STRING" id="578462.A0A0L0RVR9"/>
<dbReference type="eggNOG" id="KOG0590">
    <property type="taxonomic scope" value="Eukaryota"/>
</dbReference>
<dbReference type="SMART" id="SM00220">
    <property type="entry name" value="S_TKc"/>
    <property type="match status" value="1"/>
</dbReference>
<evidence type="ECO:0000256" key="5">
    <source>
        <dbReference type="ARBA" id="ARBA00022777"/>
    </source>
</evidence>
<evidence type="ECO:0000256" key="2">
    <source>
        <dbReference type="ARBA" id="ARBA00022527"/>
    </source>
</evidence>
<keyword evidence="2" id="KW-0723">Serine/threonine-protein kinase</keyword>
<dbReference type="InterPro" id="IPR011009">
    <property type="entry name" value="Kinase-like_dom_sf"/>
</dbReference>
<dbReference type="FunFam" id="1.10.510.10:FF:000183">
    <property type="entry name" value="Serine/threonine-protein kinase hal4"/>
    <property type="match status" value="1"/>
</dbReference>
<evidence type="ECO:0000256" key="9">
    <source>
        <dbReference type="ARBA" id="ARBA00078109"/>
    </source>
</evidence>
<dbReference type="GO" id="GO:0005829">
    <property type="term" value="C:cytosol"/>
    <property type="evidence" value="ECO:0007669"/>
    <property type="project" value="TreeGrafter"/>
</dbReference>
<dbReference type="SUPFAM" id="SSF56112">
    <property type="entry name" value="Protein kinase-like (PK-like)"/>
    <property type="match status" value="1"/>
</dbReference>
<evidence type="ECO:0000256" key="11">
    <source>
        <dbReference type="SAM" id="MobiDB-lite"/>
    </source>
</evidence>
<dbReference type="InterPro" id="IPR008271">
    <property type="entry name" value="Ser/Thr_kinase_AS"/>
</dbReference>
<dbReference type="GO" id="GO:0030003">
    <property type="term" value="P:intracellular monoatomic cation homeostasis"/>
    <property type="evidence" value="ECO:0007669"/>
    <property type="project" value="UniProtKB-ARBA"/>
</dbReference>
<reference evidence="13 14" key="1">
    <citation type="submission" date="2009-11" db="EMBL/GenBank/DDBJ databases">
        <title>Annotation of Allomyces macrogynus ATCC 38327.</title>
        <authorList>
            <consortium name="The Broad Institute Genome Sequencing Platform"/>
            <person name="Russ C."/>
            <person name="Cuomo C."/>
            <person name="Burger G."/>
            <person name="Gray M.W."/>
            <person name="Holland P.W.H."/>
            <person name="King N."/>
            <person name="Lang F.B.F."/>
            <person name="Roger A.J."/>
            <person name="Ruiz-Trillo I."/>
            <person name="Young S.K."/>
            <person name="Zeng Q."/>
            <person name="Gargeya S."/>
            <person name="Fitzgerald M."/>
            <person name="Haas B."/>
            <person name="Abouelleil A."/>
            <person name="Alvarado L."/>
            <person name="Arachchi H.M."/>
            <person name="Berlin A."/>
            <person name="Chapman S.B."/>
            <person name="Gearin G."/>
            <person name="Goldberg J."/>
            <person name="Griggs A."/>
            <person name="Gujja S."/>
            <person name="Hansen M."/>
            <person name="Heiman D."/>
            <person name="Howarth C."/>
            <person name="Larimer J."/>
            <person name="Lui A."/>
            <person name="MacDonald P.J.P."/>
            <person name="McCowen C."/>
            <person name="Montmayeur A."/>
            <person name="Murphy C."/>
            <person name="Neiman D."/>
            <person name="Pearson M."/>
            <person name="Priest M."/>
            <person name="Roberts A."/>
            <person name="Saif S."/>
            <person name="Shea T."/>
            <person name="Sisk P."/>
            <person name="Stolte C."/>
            <person name="Sykes S."/>
            <person name="Wortman J."/>
            <person name="Nusbaum C."/>
            <person name="Birren B."/>
        </authorList>
    </citation>
    <scope>NUCLEOTIDE SEQUENCE [LARGE SCALE GENOMIC DNA]</scope>
    <source>
        <strain evidence="13 14">ATCC 38327</strain>
    </source>
</reference>
<dbReference type="CDD" id="cd13994">
    <property type="entry name" value="STKc_HAL4_like"/>
    <property type="match status" value="1"/>
</dbReference>
<evidence type="ECO:0000256" key="1">
    <source>
        <dbReference type="ARBA" id="ARBA00012513"/>
    </source>
</evidence>
<dbReference type="InterPro" id="IPR017441">
    <property type="entry name" value="Protein_kinase_ATP_BS"/>
</dbReference>